<reference evidence="3 4" key="1">
    <citation type="journal article" date="2015" name="Genome Announc.">
        <title>Expanding the biotechnology potential of lactobacilli through comparative genomics of 213 strains and associated genera.</title>
        <authorList>
            <person name="Sun Z."/>
            <person name="Harris H.M."/>
            <person name="McCann A."/>
            <person name="Guo C."/>
            <person name="Argimon S."/>
            <person name="Zhang W."/>
            <person name="Yang X."/>
            <person name="Jeffery I.B."/>
            <person name="Cooney J.C."/>
            <person name="Kagawa T.F."/>
            <person name="Liu W."/>
            <person name="Song Y."/>
            <person name="Salvetti E."/>
            <person name="Wrobel A."/>
            <person name="Rasinkangas P."/>
            <person name="Parkhill J."/>
            <person name="Rea M.C."/>
            <person name="O'Sullivan O."/>
            <person name="Ritari J."/>
            <person name="Douillard F.P."/>
            <person name="Paul Ross R."/>
            <person name="Yang R."/>
            <person name="Briner A.E."/>
            <person name="Felis G.E."/>
            <person name="de Vos W.M."/>
            <person name="Barrangou R."/>
            <person name="Klaenhammer T.R."/>
            <person name="Caufield P.W."/>
            <person name="Cui Y."/>
            <person name="Zhang H."/>
            <person name="O'Toole P.W."/>
        </authorList>
    </citation>
    <scope>NUCLEOTIDE SEQUENCE [LARGE SCALE GENOMIC DNA]</scope>
    <source>
        <strain evidence="3 4">DSM 18793</strain>
    </source>
</reference>
<dbReference type="GO" id="GO:0016799">
    <property type="term" value="F:hydrolase activity, hydrolyzing N-glycosyl compounds"/>
    <property type="evidence" value="ECO:0007669"/>
    <property type="project" value="TreeGrafter"/>
</dbReference>
<comment type="similarity">
    <text evidence="1 2">Belongs to the LOG family.</text>
</comment>
<dbReference type="GO" id="GO:0009691">
    <property type="term" value="P:cytokinin biosynthetic process"/>
    <property type="evidence" value="ECO:0007669"/>
    <property type="project" value="UniProtKB-UniRule"/>
</dbReference>
<keyword evidence="4" id="KW-1185">Reference proteome</keyword>
<dbReference type="STRING" id="417373.GCA_001570685_00902"/>
<dbReference type="RefSeq" id="WP_054653337.1">
    <property type="nucleotide sequence ID" value="NZ_AZGC01000020.1"/>
</dbReference>
<dbReference type="Gene3D" id="3.40.50.450">
    <property type="match status" value="1"/>
</dbReference>
<accession>A0A0R1UQ03</accession>
<evidence type="ECO:0000313" key="4">
    <source>
        <dbReference type="Proteomes" id="UP000051084"/>
    </source>
</evidence>
<keyword evidence="2" id="KW-0378">Hydrolase</keyword>
<dbReference type="EC" id="3.2.2.n1" evidence="2"/>
<proteinExistence type="inferred from homology"/>
<dbReference type="NCBIfam" id="TIGR00730">
    <property type="entry name" value="Rossman fold protein, TIGR00730 family"/>
    <property type="match status" value="1"/>
</dbReference>
<evidence type="ECO:0000313" key="3">
    <source>
        <dbReference type="EMBL" id="KRL95270.1"/>
    </source>
</evidence>
<keyword evidence="2" id="KW-0203">Cytokinin biosynthesis</keyword>
<name>A0A0R1UQ03_9LACO</name>
<dbReference type="InterPro" id="IPR031100">
    <property type="entry name" value="LOG_fam"/>
</dbReference>
<dbReference type="Proteomes" id="UP000051084">
    <property type="component" value="Unassembled WGS sequence"/>
</dbReference>
<dbReference type="SUPFAM" id="SSF102405">
    <property type="entry name" value="MCP/YpsA-like"/>
    <property type="match status" value="1"/>
</dbReference>
<dbReference type="PANTHER" id="PTHR31223">
    <property type="entry name" value="LOG FAMILY PROTEIN YJL055W"/>
    <property type="match status" value="1"/>
</dbReference>
<sequence>MIKALAVYCGANPGHNPEFIQLATQFGHRLADEGIALVYGGGQYGLMGAVANAALDHGGQVHGVITQELYDRGTSLKRLTDLKIVPNMDIRKQAMMDLADGLVALPGGLGTLEEVSEAFSWTAIGDNAKPVALYNFNGFYNPLKSMLGKMQVAGFAESEFVQSINFSESFNEIMQFMDGYQAPEVRTYR</sequence>
<dbReference type="InterPro" id="IPR005269">
    <property type="entry name" value="LOG"/>
</dbReference>
<dbReference type="PATRIC" id="fig|1423742.4.peg.892"/>
<dbReference type="Pfam" id="PF03641">
    <property type="entry name" value="Lysine_decarbox"/>
    <property type="match status" value="1"/>
</dbReference>
<dbReference type="GO" id="GO:0005829">
    <property type="term" value="C:cytosol"/>
    <property type="evidence" value="ECO:0007669"/>
    <property type="project" value="TreeGrafter"/>
</dbReference>
<dbReference type="AlphaFoldDB" id="A0A0R1UQ03"/>
<comment type="caution">
    <text evidence="3">The sequence shown here is derived from an EMBL/GenBank/DDBJ whole genome shotgun (WGS) entry which is preliminary data.</text>
</comment>
<organism evidence="3 4">
    <name type="scientific">Limosilactobacillus equigenerosi DSM 18793 = JCM 14505</name>
    <dbReference type="NCBI Taxonomy" id="1423742"/>
    <lineage>
        <taxon>Bacteria</taxon>
        <taxon>Bacillati</taxon>
        <taxon>Bacillota</taxon>
        <taxon>Bacilli</taxon>
        <taxon>Lactobacillales</taxon>
        <taxon>Lactobacillaceae</taxon>
        <taxon>Limosilactobacillus</taxon>
    </lineage>
</organism>
<gene>
    <name evidence="3" type="ORF">FC21_GL000858</name>
</gene>
<evidence type="ECO:0000256" key="1">
    <source>
        <dbReference type="ARBA" id="ARBA00006763"/>
    </source>
</evidence>
<dbReference type="PANTHER" id="PTHR31223:SF70">
    <property type="entry name" value="LOG FAMILY PROTEIN YJL055W"/>
    <property type="match status" value="1"/>
</dbReference>
<evidence type="ECO:0000256" key="2">
    <source>
        <dbReference type="RuleBase" id="RU363015"/>
    </source>
</evidence>
<protein>
    <recommendedName>
        <fullName evidence="2">Cytokinin riboside 5'-monophosphate phosphoribohydrolase</fullName>
        <ecNumber evidence="2">3.2.2.n1</ecNumber>
    </recommendedName>
</protein>
<dbReference type="OrthoDB" id="9801098at2"/>
<dbReference type="EMBL" id="AZGC01000020">
    <property type="protein sequence ID" value="KRL95270.1"/>
    <property type="molecule type" value="Genomic_DNA"/>
</dbReference>